<dbReference type="RefSeq" id="YP_009903806.1">
    <property type="nucleotide sequence ID" value="NC_049849.1"/>
</dbReference>
<reference evidence="2 3" key="1">
    <citation type="submission" date="2019-06" db="EMBL/GenBank/DDBJ databases">
        <authorList>
            <person name="Kincaid V.D."/>
            <person name="Fuller A."/>
            <person name="Hodges K."/>
            <person name="Bansal M."/>
            <person name="Essig J."/>
            <person name="Johnson A."/>
        </authorList>
    </citation>
    <scope>NUCLEOTIDE SEQUENCE [LARGE SCALE GENOMIC DNA]</scope>
</reference>
<feature type="compositionally biased region" description="Polar residues" evidence="1">
    <location>
        <begin position="1"/>
        <end position="16"/>
    </location>
</feature>
<feature type="region of interest" description="Disordered" evidence="1">
    <location>
        <begin position="1"/>
        <end position="22"/>
    </location>
</feature>
<protein>
    <submittedName>
        <fullName evidence="2">Uncharacterized protein</fullName>
    </submittedName>
</protein>
<keyword evidence="3" id="KW-1185">Reference proteome</keyword>
<dbReference type="EMBL" id="MN094788">
    <property type="protein sequence ID" value="QDH83607.1"/>
    <property type="molecule type" value="Genomic_DNA"/>
</dbReference>
<dbReference type="Proteomes" id="UP000320799">
    <property type="component" value="Segment"/>
</dbReference>
<sequence length="228" mass="26108">MNLSSLGVSQMEQQSVPDEDSYPMMFNPNCERHWPVAVGMVKAKQPGAAWSQAIAEFIKLCEKAGQRPFTVEDSKNDLILTAFITARRAIVKFLEKHSVHRELKSYKVERRVAMTPTGFTLTVDVKCHAVKQDPTFIYAMGIRQGSHPRYPAYWKRDLQRNLEFFVANEGANLAQRWHYGYVINVDVFPVIPGKFTPSNAELEKFVMNNLYLSVLRAYRPLNSVTHLI</sequence>
<evidence type="ECO:0000313" key="3">
    <source>
        <dbReference type="Proteomes" id="UP000320799"/>
    </source>
</evidence>
<dbReference type="GeneID" id="56136082"/>
<name>A0A514CSZ6_9CAUD</name>
<evidence type="ECO:0000313" key="2">
    <source>
        <dbReference type="EMBL" id="QDH83607.1"/>
    </source>
</evidence>
<proteinExistence type="predicted"/>
<accession>A0A514CSZ6</accession>
<dbReference type="KEGG" id="vg:56136082"/>
<evidence type="ECO:0000256" key="1">
    <source>
        <dbReference type="SAM" id="MobiDB-lite"/>
    </source>
</evidence>
<organism evidence="2 3">
    <name type="scientific">Achromobacter phage Motura</name>
    <dbReference type="NCBI Taxonomy" id="2591403"/>
    <lineage>
        <taxon>Viruses</taxon>
        <taxon>Duplodnaviria</taxon>
        <taxon>Heunggongvirae</taxon>
        <taxon>Uroviricota</taxon>
        <taxon>Caudoviricetes</taxon>
        <taxon>Moturavirus</taxon>
        <taxon>Moturavirus motura</taxon>
    </lineage>
</organism>